<dbReference type="PANTHER" id="PTHR11403:SF10">
    <property type="entry name" value="CYTOCHROME C OXIDASE"/>
    <property type="match status" value="1"/>
</dbReference>
<evidence type="ECO:0000313" key="11">
    <source>
        <dbReference type="Proteomes" id="UP000320048"/>
    </source>
</evidence>
<dbReference type="InterPro" id="IPR024791">
    <property type="entry name" value="Cyt_c/ubiquinol_Oxase_su3"/>
</dbReference>
<feature type="transmembrane region" description="Helical" evidence="8">
    <location>
        <begin position="154"/>
        <end position="181"/>
    </location>
</feature>
<protein>
    <recommendedName>
        <fullName evidence="9">Heme-copper oxidase subunit III family profile domain-containing protein</fullName>
    </recommendedName>
</protein>
<dbReference type="Pfam" id="PF00510">
    <property type="entry name" value="COX3"/>
    <property type="match status" value="1"/>
</dbReference>
<dbReference type="InterPro" id="IPR013833">
    <property type="entry name" value="Cyt_c_oxidase_su3_a-hlx"/>
</dbReference>
<dbReference type="Proteomes" id="UP000320048">
    <property type="component" value="Unassembled WGS sequence"/>
</dbReference>
<evidence type="ECO:0000256" key="3">
    <source>
        <dbReference type="ARBA" id="ARBA00022692"/>
    </source>
</evidence>
<reference evidence="10 11" key="1">
    <citation type="journal article" date="2019" name="Nat. Microbiol.">
        <title>Mediterranean grassland soil C-N compound turnover is dependent on rainfall and depth, and is mediated by genomically divergent microorganisms.</title>
        <authorList>
            <person name="Diamond S."/>
            <person name="Andeer P.F."/>
            <person name="Li Z."/>
            <person name="Crits-Christoph A."/>
            <person name="Burstein D."/>
            <person name="Anantharaman K."/>
            <person name="Lane K.R."/>
            <person name="Thomas B.C."/>
            <person name="Pan C."/>
            <person name="Northen T.R."/>
            <person name="Banfield J.F."/>
        </authorList>
    </citation>
    <scope>NUCLEOTIDE SEQUENCE [LARGE SCALE GENOMIC DNA]</scope>
    <source>
        <strain evidence="10">NP_7</strain>
    </source>
</reference>
<evidence type="ECO:0000256" key="7">
    <source>
        <dbReference type="SAM" id="MobiDB-lite"/>
    </source>
</evidence>
<feature type="transmembrane region" description="Helical" evidence="8">
    <location>
        <begin position="114"/>
        <end position="134"/>
    </location>
</feature>
<feature type="transmembrane region" description="Helical" evidence="8">
    <location>
        <begin position="44"/>
        <end position="63"/>
    </location>
</feature>
<keyword evidence="4 8" id="KW-1133">Transmembrane helix</keyword>
<dbReference type="PANTHER" id="PTHR11403">
    <property type="entry name" value="CYTOCHROME C OXIDASE SUBUNIT III"/>
    <property type="match status" value="1"/>
</dbReference>
<gene>
    <name evidence="10" type="ORF">E6H04_05275</name>
</gene>
<feature type="domain" description="Heme-copper oxidase subunit III family profile" evidence="9">
    <location>
        <begin position="29"/>
        <end position="217"/>
    </location>
</feature>
<evidence type="ECO:0000313" key="10">
    <source>
        <dbReference type="EMBL" id="TMI82157.1"/>
    </source>
</evidence>
<evidence type="ECO:0000256" key="8">
    <source>
        <dbReference type="SAM" id="Phobius"/>
    </source>
</evidence>
<evidence type="ECO:0000256" key="2">
    <source>
        <dbReference type="ARBA" id="ARBA00010581"/>
    </source>
</evidence>
<organism evidence="10 11">
    <name type="scientific">Candidatus Segetimicrobium genomatis</name>
    <dbReference type="NCBI Taxonomy" id="2569760"/>
    <lineage>
        <taxon>Bacteria</taxon>
        <taxon>Bacillati</taxon>
        <taxon>Candidatus Sysuimicrobiota</taxon>
        <taxon>Candidatus Sysuimicrobiia</taxon>
        <taxon>Candidatus Sysuimicrobiales</taxon>
        <taxon>Candidatus Segetimicrobiaceae</taxon>
        <taxon>Candidatus Segetimicrobium</taxon>
    </lineage>
</organism>
<dbReference type="InterPro" id="IPR035973">
    <property type="entry name" value="Cyt_c_oxidase_su3-like_sf"/>
</dbReference>
<proteinExistence type="inferred from homology"/>
<feature type="region of interest" description="Disordered" evidence="7">
    <location>
        <begin position="1"/>
        <end position="36"/>
    </location>
</feature>
<dbReference type="AlphaFoldDB" id="A0A537JF25"/>
<evidence type="ECO:0000256" key="1">
    <source>
        <dbReference type="ARBA" id="ARBA00004141"/>
    </source>
</evidence>
<feature type="transmembrane region" description="Helical" evidence="8">
    <location>
        <begin position="83"/>
        <end position="102"/>
    </location>
</feature>
<name>A0A537JF25_9BACT</name>
<keyword evidence="3 6" id="KW-0812">Transmembrane</keyword>
<comment type="caution">
    <text evidence="10">The sequence shown here is derived from an EMBL/GenBank/DDBJ whole genome shotgun (WGS) entry which is preliminary data.</text>
</comment>
<dbReference type="GO" id="GO:0005886">
    <property type="term" value="C:plasma membrane"/>
    <property type="evidence" value="ECO:0007669"/>
    <property type="project" value="UniProtKB-SubCell"/>
</dbReference>
<dbReference type="Gene3D" id="1.20.120.80">
    <property type="entry name" value="Cytochrome c oxidase, subunit III, four-helix bundle"/>
    <property type="match status" value="1"/>
</dbReference>
<comment type="subcellular location">
    <subcellularLocation>
        <location evidence="6">Cell membrane</location>
        <topology evidence="6">Multi-pass membrane protein</topology>
    </subcellularLocation>
    <subcellularLocation>
        <location evidence="1">Membrane</location>
        <topology evidence="1">Multi-pass membrane protein</topology>
    </subcellularLocation>
</comment>
<dbReference type="PROSITE" id="PS50253">
    <property type="entry name" value="COX3"/>
    <property type="match status" value="1"/>
</dbReference>
<dbReference type="EMBL" id="VBAO01000140">
    <property type="protein sequence ID" value="TMI82157.1"/>
    <property type="molecule type" value="Genomic_DNA"/>
</dbReference>
<evidence type="ECO:0000256" key="6">
    <source>
        <dbReference type="RuleBase" id="RU003376"/>
    </source>
</evidence>
<dbReference type="SUPFAM" id="SSF81452">
    <property type="entry name" value="Cytochrome c oxidase subunit III-like"/>
    <property type="match status" value="1"/>
</dbReference>
<evidence type="ECO:0000259" key="9">
    <source>
        <dbReference type="PROSITE" id="PS50253"/>
    </source>
</evidence>
<dbReference type="GO" id="GO:0019646">
    <property type="term" value="P:aerobic electron transport chain"/>
    <property type="evidence" value="ECO:0007669"/>
    <property type="project" value="InterPro"/>
</dbReference>
<keyword evidence="5 8" id="KW-0472">Membrane</keyword>
<feature type="transmembrane region" description="Helical" evidence="8">
    <location>
        <begin position="193"/>
        <end position="216"/>
    </location>
</feature>
<evidence type="ECO:0000256" key="4">
    <source>
        <dbReference type="ARBA" id="ARBA00022989"/>
    </source>
</evidence>
<evidence type="ECO:0000256" key="5">
    <source>
        <dbReference type="ARBA" id="ARBA00023136"/>
    </source>
</evidence>
<dbReference type="GO" id="GO:0004129">
    <property type="term" value="F:cytochrome-c oxidase activity"/>
    <property type="evidence" value="ECO:0007669"/>
    <property type="project" value="InterPro"/>
</dbReference>
<accession>A0A537JF25</accession>
<comment type="similarity">
    <text evidence="2 6">Belongs to the cytochrome c oxidase subunit 3 family.</text>
</comment>
<dbReference type="InterPro" id="IPR000298">
    <property type="entry name" value="Cyt_c_oxidase-like_su3"/>
</dbReference>
<sequence length="217" mass="22969">MPTKLLEKGTASGARGPGAGGRNRFGRGEGAVPSGQAPAARAHTAVMGLAFALAAIAMLFVAFTMTYLGHRQEGDWKPVPLPGILWLDTAILLASSAAVEWARRRLGSGDARGLRWGLTAAGTLGVAFLAGQLLAWRQLADQGVYLASHPHSSFFYLLTGTHGVHLLGGLIAVGAILPGAWRGAYSPARSTPVTLVAIYWHFLTGLWLYVFAILLWQ</sequence>